<gene>
    <name evidence="1" type="ORF">P5673_012889</name>
</gene>
<evidence type="ECO:0000313" key="1">
    <source>
        <dbReference type="EMBL" id="KAK2563881.1"/>
    </source>
</evidence>
<dbReference type="AlphaFoldDB" id="A0AAD9V774"/>
<sequence>MLKLQQYCFIYEKGSLNMVTFLRSFYAPLKHGVIEEQHNQTPSHSKSGILIALNWVCGKGLGDSVL</sequence>
<proteinExistence type="predicted"/>
<organism evidence="1 2">
    <name type="scientific">Acropora cervicornis</name>
    <name type="common">Staghorn coral</name>
    <dbReference type="NCBI Taxonomy" id="6130"/>
    <lineage>
        <taxon>Eukaryota</taxon>
        <taxon>Metazoa</taxon>
        <taxon>Cnidaria</taxon>
        <taxon>Anthozoa</taxon>
        <taxon>Hexacorallia</taxon>
        <taxon>Scleractinia</taxon>
        <taxon>Astrocoeniina</taxon>
        <taxon>Acroporidae</taxon>
        <taxon>Acropora</taxon>
    </lineage>
</organism>
<accession>A0AAD9V774</accession>
<reference evidence="1" key="1">
    <citation type="journal article" date="2023" name="G3 (Bethesda)">
        <title>Whole genome assembly and annotation of the endangered Caribbean coral Acropora cervicornis.</title>
        <authorList>
            <person name="Selwyn J.D."/>
            <person name="Vollmer S.V."/>
        </authorList>
    </citation>
    <scope>NUCLEOTIDE SEQUENCE</scope>
    <source>
        <strain evidence="1">K2</strain>
    </source>
</reference>
<dbReference type="Proteomes" id="UP001249851">
    <property type="component" value="Unassembled WGS sequence"/>
</dbReference>
<keyword evidence="2" id="KW-1185">Reference proteome</keyword>
<evidence type="ECO:0000313" key="2">
    <source>
        <dbReference type="Proteomes" id="UP001249851"/>
    </source>
</evidence>
<comment type="caution">
    <text evidence="1">The sequence shown here is derived from an EMBL/GenBank/DDBJ whole genome shotgun (WGS) entry which is preliminary data.</text>
</comment>
<reference evidence="1" key="2">
    <citation type="journal article" date="2023" name="Science">
        <title>Genomic signatures of disease resistance in endangered staghorn corals.</title>
        <authorList>
            <person name="Vollmer S.V."/>
            <person name="Selwyn J.D."/>
            <person name="Despard B.A."/>
            <person name="Roesel C.L."/>
        </authorList>
    </citation>
    <scope>NUCLEOTIDE SEQUENCE</scope>
    <source>
        <strain evidence="1">K2</strain>
    </source>
</reference>
<dbReference type="EMBL" id="JARQWQ010000024">
    <property type="protein sequence ID" value="KAK2563881.1"/>
    <property type="molecule type" value="Genomic_DNA"/>
</dbReference>
<name>A0AAD9V774_ACRCE</name>
<protein>
    <submittedName>
        <fullName evidence="1">Uncharacterized protein</fullName>
    </submittedName>
</protein>